<proteinExistence type="predicted"/>
<dbReference type="InterPro" id="IPR036909">
    <property type="entry name" value="Cyt_c-like_dom_sf"/>
</dbReference>
<keyword evidence="10" id="KW-1133">Transmembrane helix</keyword>
<dbReference type="InterPro" id="IPR051395">
    <property type="entry name" value="Cytochrome_c_Peroxidase/MauG"/>
</dbReference>
<keyword evidence="6" id="KW-0574">Periplasm</keyword>
<dbReference type="InterPro" id="IPR004852">
    <property type="entry name" value="Di-haem_cyt_c_peroxidsae"/>
</dbReference>
<protein>
    <submittedName>
        <fullName evidence="12">Cytochrome c551 peroxidase</fullName>
        <ecNumber evidence="12">1.11.1.5</ecNumber>
    </submittedName>
</protein>
<dbReference type="GO" id="GO:0046872">
    <property type="term" value="F:metal ion binding"/>
    <property type="evidence" value="ECO:0007669"/>
    <property type="project" value="UniProtKB-KW"/>
</dbReference>
<dbReference type="AlphaFoldDB" id="A0A3B0V0W1"/>
<dbReference type="EC" id="1.11.1.5" evidence="12"/>
<evidence type="ECO:0000256" key="7">
    <source>
        <dbReference type="ARBA" id="ARBA00022982"/>
    </source>
</evidence>
<sequence length="392" mass="41724">MSTVLKWIVRIFGAIVGLLLFIFVVAATIPAKADPIIGEDHGAGASSVLPSYTGLLREFPPLNETADNPTTAAKAELGTLLFFDPVLSENNDIACATCHQPGLGFADGRPLAVGPDDTELSRNAPGLWNVGYAQNPFWDGRITSLEAQAEVPLTHPDEMGVSDTAALVAELAAIDEYATMFNTAFNGEDVTLANIENALAAFQRTLISNNSPFDQYAAGNVDALTPSQRRGLALFRSGATRCFECHTAPTFATDTFRVVGVPSDDLGRAGVVNDGVQGAFKVPSLRNIALTAPYMHNGSLETLEEVVNFYADGGGRIHGQENIDPFVQGFDLTDQERLDLVAFLYALTDESNMPGLPTAVPSGLPIIPPVENPARAEVAAHNIGGEYRHSAR</sequence>
<dbReference type="Pfam" id="PF03150">
    <property type="entry name" value="CCP_MauG"/>
    <property type="match status" value="1"/>
</dbReference>
<dbReference type="PROSITE" id="PS51007">
    <property type="entry name" value="CYTC"/>
    <property type="match status" value="2"/>
</dbReference>
<dbReference type="PANTHER" id="PTHR30600">
    <property type="entry name" value="CYTOCHROME C PEROXIDASE-RELATED"/>
    <property type="match status" value="1"/>
</dbReference>
<accession>A0A3B0V0W1</accession>
<organism evidence="12">
    <name type="scientific">hydrothermal vent metagenome</name>
    <dbReference type="NCBI Taxonomy" id="652676"/>
    <lineage>
        <taxon>unclassified sequences</taxon>
        <taxon>metagenomes</taxon>
        <taxon>ecological metagenomes</taxon>
    </lineage>
</organism>
<dbReference type="GO" id="GO:0004130">
    <property type="term" value="F:cytochrome-c peroxidase activity"/>
    <property type="evidence" value="ECO:0007669"/>
    <property type="project" value="UniProtKB-EC"/>
</dbReference>
<evidence type="ECO:0000256" key="5">
    <source>
        <dbReference type="ARBA" id="ARBA00022729"/>
    </source>
</evidence>
<gene>
    <name evidence="12" type="ORF">MNBD_CHLOROFLEXI01-3968</name>
</gene>
<keyword evidence="12" id="KW-0575">Peroxidase</keyword>
<name>A0A3B0V0W1_9ZZZZ</name>
<keyword evidence="2" id="KW-0813">Transport</keyword>
<evidence type="ECO:0000313" key="12">
    <source>
        <dbReference type="EMBL" id="VAW31437.1"/>
    </source>
</evidence>
<evidence type="ECO:0000256" key="1">
    <source>
        <dbReference type="ARBA" id="ARBA00004418"/>
    </source>
</evidence>
<keyword evidence="3" id="KW-0349">Heme</keyword>
<dbReference type="FunFam" id="1.10.760.10:FF:000019">
    <property type="entry name" value="Di-heme cytochrome C peroxidase"/>
    <property type="match status" value="1"/>
</dbReference>
<dbReference type="EMBL" id="UOEU01000220">
    <property type="protein sequence ID" value="VAW31437.1"/>
    <property type="molecule type" value="Genomic_DNA"/>
</dbReference>
<dbReference type="PANTHER" id="PTHR30600:SF10">
    <property type="entry name" value="BLL6722 PROTEIN"/>
    <property type="match status" value="1"/>
</dbReference>
<dbReference type="InterPro" id="IPR009056">
    <property type="entry name" value="Cyt_c-like_dom"/>
</dbReference>
<keyword evidence="10" id="KW-0472">Membrane</keyword>
<dbReference type="GO" id="GO:0009055">
    <property type="term" value="F:electron transfer activity"/>
    <property type="evidence" value="ECO:0007669"/>
    <property type="project" value="InterPro"/>
</dbReference>
<dbReference type="GO" id="GO:0020037">
    <property type="term" value="F:heme binding"/>
    <property type="evidence" value="ECO:0007669"/>
    <property type="project" value="InterPro"/>
</dbReference>
<keyword evidence="9" id="KW-0408">Iron</keyword>
<evidence type="ECO:0000256" key="4">
    <source>
        <dbReference type="ARBA" id="ARBA00022723"/>
    </source>
</evidence>
<feature type="domain" description="Cytochrome c" evidence="11">
    <location>
        <begin position="226"/>
        <end position="348"/>
    </location>
</feature>
<dbReference type="GO" id="GO:0042597">
    <property type="term" value="C:periplasmic space"/>
    <property type="evidence" value="ECO:0007669"/>
    <property type="project" value="UniProtKB-SubCell"/>
</dbReference>
<keyword evidence="7" id="KW-0249">Electron transport</keyword>
<keyword evidence="8 12" id="KW-0560">Oxidoreductase</keyword>
<keyword evidence="4" id="KW-0479">Metal-binding</keyword>
<evidence type="ECO:0000256" key="3">
    <source>
        <dbReference type="ARBA" id="ARBA00022617"/>
    </source>
</evidence>
<keyword evidence="10" id="KW-0812">Transmembrane</keyword>
<comment type="subcellular location">
    <subcellularLocation>
        <location evidence="1">Periplasm</location>
    </subcellularLocation>
</comment>
<feature type="transmembrane region" description="Helical" evidence="10">
    <location>
        <begin position="7"/>
        <end position="29"/>
    </location>
</feature>
<keyword evidence="5" id="KW-0732">Signal</keyword>
<evidence type="ECO:0000256" key="6">
    <source>
        <dbReference type="ARBA" id="ARBA00022764"/>
    </source>
</evidence>
<evidence type="ECO:0000256" key="9">
    <source>
        <dbReference type="ARBA" id="ARBA00023004"/>
    </source>
</evidence>
<evidence type="ECO:0000256" key="8">
    <source>
        <dbReference type="ARBA" id="ARBA00023002"/>
    </source>
</evidence>
<evidence type="ECO:0000259" key="11">
    <source>
        <dbReference type="PROSITE" id="PS51007"/>
    </source>
</evidence>
<evidence type="ECO:0000256" key="10">
    <source>
        <dbReference type="SAM" id="Phobius"/>
    </source>
</evidence>
<evidence type="ECO:0000256" key="2">
    <source>
        <dbReference type="ARBA" id="ARBA00022448"/>
    </source>
</evidence>
<dbReference type="Gene3D" id="1.10.760.10">
    <property type="entry name" value="Cytochrome c-like domain"/>
    <property type="match status" value="2"/>
</dbReference>
<feature type="domain" description="Cytochrome c" evidence="11">
    <location>
        <begin position="73"/>
        <end position="172"/>
    </location>
</feature>
<dbReference type="SUPFAM" id="SSF46626">
    <property type="entry name" value="Cytochrome c"/>
    <property type="match status" value="2"/>
</dbReference>
<reference evidence="12" key="1">
    <citation type="submission" date="2018-06" db="EMBL/GenBank/DDBJ databases">
        <authorList>
            <person name="Zhirakovskaya E."/>
        </authorList>
    </citation>
    <scope>NUCLEOTIDE SEQUENCE</scope>
</reference>